<organism evidence="17 18">
    <name type="scientific">Rariglobus hedericola</name>
    <dbReference type="NCBI Taxonomy" id="2597822"/>
    <lineage>
        <taxon>Bacteria</taxon>
        <taxon>Pseudomonadati</taxon>
        <taxon>Verrucomicrobiota</taxon>
        <taxon>Opitutia</taxon>
        <taxon>Opitutales</taxon>
        <taxon>Opitutaceae</taxon>
        <taxon>Rariglobus</taxon>
    </lineage>
</organism>
<gene>
    <name evidence="17" type="ORF">FPL22_04665</name>
</gene>
<keyword evidence="4" id="KW-1003">Cell membrane</keyword>
<comment type="subcellular location">
    <subcellularLocation>
        <location evidence="2">Cell membrane</location>
    </subcellularLocation>
</comment>
<dbReference type="CDD" id="cd16922">
    <property type="entry name" value="HATPase_EvgS-ArcB-TorS-like"/>
    <property type="match status" value="1"/>
</dbReference>
<dbReference type="PROSITE" id="PS50112">
    <property type="entry name" value="PAS"/>
    <property type="match status" value="1"/>
</dbReference>
<dbReference type="EMBL" id="VMBG01000001">
    <property type="protein sequence ID" value="TSJ78599.1"/>
    <property type="molecule type" value="Genomic_DNA"/>
</dbReference>
<evidence type="ECO:0000256" key="8">
    <source>
        <dbReference type="ARBA" id="ARBA00022777"/>
    </source>
</evidence>
<keyword evidence="7" id="KW-0547">Nucleotide-binding</keyword>
<dbReference type="InterPro" id="IPR001789">
    <property type="entry name" value="Sig_transdc_resp-reg_receiver"/>
</dbReference>
<dbReference type="SUPFAM" id="SSF52172">
    <property type="entry name" value="CheY-like"/>
    <property type="match status" value="1"/>
</dbReference>
<evidence type="ECO:0000256" key="9">
    <source>
        <dbReference type="ARBA" id="ARBA00022840"/>
    </source>
</evidence>
<feature type="transmembrane region" description="Helical" evidence="13">
    <location>
        <begin position="280"/>
        <end position="302"/>
    </location>
</feature>
<reference evidence="17 18" key="1">
    <citation type="submission" date="2019-07" db="EMBL/GenBank/DDBJ databases">
        <title>Description of 53C-WASEF.</title>
        <authorList>
            <person name="Pitt A."/>
            <person name="Hahn M.W."/>
        </authorList>
    </citation>
    <scope>NUCLEOTIDE SEQUENCE [LARGE SCALE GENOMIC DNA]</scope>
    <source>
        <strain evidence="17 18">53C-WASEF</strain>
    </source>
</reference>
<feature type="domain" description="Histidine kinase" evidence="14">
    <location>
        <begin position="458"/>
        <end position="677"/>
    </location>
</feature>
<sequence length="832" mass="89758">MNSTASPKSVLWPAALLAAVALGVVIAGAFIINRQLRDHERQRASHEARQLAFGISRQVSDQLWRVHEDFVFSLTNLPYERLLDHGEVSSATLVPLRRFLSLNPNLLRTLIVTGPDGQSRSLTLTGKNEFHLSPLAETGLPTATPEKIIIGGVIQEGTGSIRAYVSAVVDPRLFWTEALTTFSLSHPGFWAGLLDTDGRVVATRNNGRAAAAPVFTPSDTLALQNDASEGFEGRGFYEVMLDGESHHFISAYAPASLETWRGLVMISIDEQTVLGPAGDALNLLAIMAGVLVLVFLAVFYLFTRHSLRNQIQLEDSRRRIATVLNTVQSGILLIHSHTGRITEVNASAIALLGISADEVLGQPIDTILPPASTAAFFRAGAGAGFEVKISLRSGSVRHVLATSGELNVSGSHYRLCSFVDITPLKETESRLQETLRRAEQSARDAEAANTAKSAFLAMMSHELRTPLNSILGLSESLIERLHGPLSDKQDRYLHLVLTSGRHLLSLINDILDLAKIESGREDLQLVPCQIGAFCNSALEVIQPMVTKRGQSISVELPSSPLYVSADGRRLQQILVNLLGNAVKFTPVGGRLGLRVEATSSHVTLCVWDEGIGIGSTDLARIFKPFVQLDARLAREYGGTGLGLALVKQLVALHHGNIDVTSTAGEGSCFTVTLPLCAPPAPPLSNPPFADPEESSLVVPDPAAGKILVLLAEDTEFNIIPIRDYLQIMGCRVEIAENGAVAVQKTVSLRPDIVLMDVQMPVMDGIEAIKNIRSLPDAVLAAIPIIAVTALAMPSDRELCLNAGATDYIAKPISLRMLYTRIMEILTDERSSP</sequence>
<dbReference type="PRINTS" id="PR00344">
    <property type="entry name" value="BCTRLSENSOR"/>
</dbReference>
<dbReference type="CDD" id="cd00082">
    <property type="entry name" value="HisKA"/>
    <property type="match status" value="1"/>
</dbReference>
<dbReference type="Pfam" id="PF02518">
    <property type="entry name" value="HATPase_c"/>
    <property type="match status" value="1"/>
</dbReference>
<feature type="domain" description="PAS" evidence="16">
    <location>
        <begin position="316"/>
        <end position="394"/>
    </location>
</feature>
<evidence type="ECO:0000259" key="15">
    <source>
        <dbReference type="PROSITE" id="PS50110"/>
    </source>
</evidence>
<evidence type="ECO:0000256" key="1">
    <source>
        <dbReference type="ARBA" id="ARBA00000085"/>
    </source>
</evidence>
<keyword evidence="18" id="KW-1185">Reference proteome</keyword>
<keyword evidence="10" id="KW-0902">Two-component regulatory system</keyword>
<keyword evidence="8" id="KW-0418">Kinase</keyword>
<dbReference type="FunFam" id="1.10.287.130:FF:000145">
    <property type="entry name" value="Sensory transduction histidine kinase"/>
    <property type="match status" value="1"/>
</dbReference>
<dbReference type="NCBIfam" id="TIGR00229">
    <property type="entry name" value="sensory_box"/>
    <property type="match status" value="1"/>
</dbReference>
<dbReference type="InterPro" id="IPR036097">
    <property type="entry name" value="HisK_dim/P_sf"/>
</dbReference>
<evidence type="ECO:0000256" key="13">
    <source>
        <dbReference type="SAM" id="Phobius"/>
    </source>
</evidence>
<dbReference type="Pfam" id="PF00072">
    <property type="entry name" value="Response_reg"/>
    <property type="match status" value="1"/>
</dbReference>
<dbReference type="Gene3D" id="3.40.50.2300">
    <property type="match status" value="1"/>
</dbReference>
<dbReference type="PROSITE" id="PS50109">
    <property type="entry name" value="HIS_KIN"/>
    <property type="match status" value="1"/>
</dbReference>
<feature type="domain" description="Response regulatory" evidence="15">
    <location>
        <begin position="707"/>
        <end position="825"/>
    </location>
</feature>
<dbReference type="Pfam" id="PF13426">
    <property type="entry name" value="PAS_9"/>
    <property type="match status" value="1"/>
</dbReference>
<evidence type="ECO:0000256" key="2">
    <source>
        <dbReference type="ARBA" id="ARBA00004236"/>
    </source>
</evidence>
<comment type="caution">
    <text evidence="17">The sequence shown here is derived from an EMBL/GenBank/DDBJ whole genome shotgun (WGS) entry which is preliminary data.</text>
</comment>
<dbReference type="Gene3D" id="3.30.450.20">
    <property type="entry name" value="PAS domain"/>
    <property type="match status" value="1"/>
</dbReference>
<dbReference type="SMART" id="SM00091">
    <property type="entry name" value="PAS"/>
    <property type="match status" value="1"/>
</dbReference>
<dbReference type="InterPro" id="IPR005467">
    <property type="entry name" value="His_kinase_dom"/>
</dbReference>
<evidence type="ECO:0000259" key="16">
    <source>
        <dbReference type="PROSITE" id="PS50112"/>
    </source>
</evidence>
<dbReference type="CDD" id="cd17546">
    <property type="entry name" value="REC_hyHK_CKI1_RcsC-like"/>
    <property type="match status" value="1"/>
</dbReference>
<keyword evidence="11 13" id="KW-0472">Membrane</keyword>
<dbReference type="SMART" id="SM00387">
    <property type="entry name" value="HATPase_c"/>
    <property type="match status" value="1"/>
</dbReference>
<dbReference type="GO" id="GO:0005524">
    <property type="term" value="F:ATP binding"/>
    <property type="evidence" value="ECO:0007669"/>
    <property type="project" value="UniProtKB-KW"/>
</dbReference>
<dbReference type="RefSeq" id="WP_144228940.1">
    <property type="nucleotide sequence ID" value="NZ_CBCRVV010000002.1"/>
</dbReference>
<dbReference type="Gene3D" id="3.30.565.10">
    <property type="entry name" value="Histidine kinase-like ATPase, C-terminal domain"/>
    <property type="match status" value="1"/>
</dbReference>
<dbReference type="SUPFAM" id="SSF55874">
    <property type="entry name" value="ATPase domain of HSP90 chaperone/DNA topoisomerase II/histidine kinase"/>
    <property type="match status" value="1"/>
</dbReference>
<dbReference type="Proteomes" id="UP000315648">
    <property type="component" value="Unassembled WGS sequence"/>
</dbReference>
<evidence type="ECO:0000256" key="11">
    <source>
        <dbReference type="ARBA" id="ARBA00023136"/>
    </source>
</evidence>
<dbReference type="InterPro" id="IPR000014">
    <property type="entry name" value="PAS"/>
</dbReference>
<evidence type="ECO:0000256" key="3">
    <source>
        <dbReference type="ARBA" id="ARBA00012438"/>
    </source>
</evidence>
<keyword evidence="13" id="KW-1133">Transmembrane helix</keyword>
<dbReference type="InterPro" id="IPR036890">
    <property type="entry name" value="HATPase_C_sf"/>
</dbReference>
<dbReference type="InterPro" id="IPR011006">
    <property type="entry name" value="CheY-like_superfamily"/>
</dbReference>
<dbReference type="Gene3D" id="1.10.287.130">
    <property type="match status" value="1"/>
</dbReference>
<dbReference type="SUPFAM" id="SSF47384">
    <property type="entry name" value="Homodimeric domain of signal transducing histidine kinase"/>
    <property type="match status" value="1"/>
</dbReference>
<dbReference type="EC" id="2.7.13.3" evidence="3"/>
<evidence type="ECO:0000256" key="5">
    <source>
        <dbReference type="ARBA" id="ARBA00022553"/>
    </source>
</evidence>
<feature type="modified residue" description="4-aspartylphosphate" evidence="12">
    <location>
        <position position="756"/>
    </location>
</feature>
<dbReference type="SMART" id="SM00388">
    <property type="entry name" value="HisKA"/>
    <property type="match status" value="1"/>
</dbReference>
<protein>
    <recommendedName>
        <fullName evidence="3">histidine kinase</fullName>
        <ecNumber evidence="3">2.7.13.3</ecNumber>
    </recommendedName>
</protein>
<dbReference type="FunFam" id="3.30.565.10:FF:000023">
    <property type="entry name" value="PAS domain-containing sensor histidine kinase"/>
    <property type="match status" value="1"/>
</dbReference>
<proteinExistence type="predicted"/>
<name>A0A556QPP0_9BACT</name>
<dbReference type="OrthoDB" id="9810730at2"/>
<dbReference type="SMART" id="SM00448">
    <property type="entry name" value="REC"/>
    <property type="match status" value="1"/>
</dbReference>
<dbReference type="GO" id="GO:0005886">
    <property type="term" value="C:plasma membrane"/>
    <property type="evidence" value="ECO:0007669"/>
    <property type="project" value="UniProtKB-SubCell"/>
</dbReference>
<accession>A0A556QPP0</accession>
<dbReference type="PANTHER" id="PTHR43047">
    <property type="entry name" value="TWO-COMPONENT HISTIDINE PROTEIN KINASE"/>
    <property type="match status" value="1"/>
</dbReference>
<evidence type="ECO:0000259" key="14">
    <source>
        <dbReference type="PROSITE" id="PS50109"/>
    </source>
</evidence>
<feature type="transmembrane region" description="Helical" evidence="13">
    <location>
        <begin position="12"/>
        <end position="33"/>
    </location>
</feature>
<dbReference type="Pfam" id="PF00512">
    <property type="entry name" value="HisKA"/>
    <property type="match status" value="1"/>
</dbReference>
<dbReference type="InterPro" id="IPR004358">
    <property type="entry name" value="Sig_transdc_His_kin-like_C"/>
</dbReference>
<dbReference type="AlphaFoldDB" id="A0A556QPP0"/>
<dbReference type="GO" id="GO:0000155">
    <property type="term" value="F:phosphorelay sensor kinase activity"/>
    <property type="evidence" value="ECO:0007669"/>
    <property type="project" value="InterPro"/>
</dbReference>
<comment type="catalytic activity">
    <reaction evidence="1">
        <text>ATP + protein L-histidine = ADP + protein N-phospho-L-histidine.</text>
        <dbReference type="EC" id="2.7.13.3"/>
    </reaction>
</comment>
<keyword evidence="5 12" id="KW-0597">Phosphoprotein</keyword>
<evidence type="ECO:0000256" key="4">
    <source>
        <dbReference type="ARBA" id="ARBA00022475"/>
    </source>
</evidence>
<dbReference type="InterPro" id="IPR003594">
    <property type="entry name" value="HATPase_dom"/>
</dbReference>
<keyword evidence="9" id="KW-0067">ATP-binding</keyword>
<evidence type="ECO:0000256" key="6">
    <source>
        <dbReference type="ARBA" id="ARBA00022679"/>
    </source>
</evidence>
<dbReference type="CDD" id="cd00130">
    <property type="entry name" value="PAS"/>
    <property type="match status" value="1"/>
</dbReference>
<dbReference type="PANTHER" id="PTHR43047:SF63">
    <property type="entry name" value="HISTIDINE KINASE"/>
    <property type="match status" value="1"/>
</dbReference>
<evidence type="ECO:0000256" key="12">
    <source>
        <dbReference type="PROSITE-ProRule" id="PRU00169"/>
    </source>
</evidence>
<keyword evidence="13" id="KW-0812">Transmembrane</keyword>
<evidence type="ECO:0000313" key="17">
    <source>
        <dbReference type="EMBL" id="TSJ78599.1"/>
    </source>
</evidence>
<evidence type="ECO:0000256" key="10">
    <source>
        <dbReference type="ARBA" id="ARBA00023012"/>
    </source>
</evidence>
<dbReference type="SUPFAM" id="SSF55785">
    <property type="entry name" value="PYP-like sensor domain (PAS domain)"/>
    <property type="match status" value="1"/>
</dbReference>
<dbReference type="InterPro" id="IPR035965">
    <property type="entry name" value="PAS-like_dom_sf"/>
</dbReference>
<keyword evidence="6" id="KW-0808">Transferase</keyword>
<dbReference type="GO" id="GO:0009927">
    <property type="term" value="F:histidine phosphotransfer kinase activity"/>
    <property type="evidence" value="ECO:0007669"/>
    <property type="project" value="TreeGrafter"/>
</dbReference>
<evidence type="ECO:0000313" key="18">
    <source>
        <dbReference type="Proteomes" id="UP000315648"/>
    </source>
</evidence>
<evidence type="ECO:0000256" key="7">
    <source>
        <dbReference type="ARBA" id="ARBA00022741"/>
    </source>
</evidence>
<dbReference type="PROSITE" id="PS50110">
    <property type="entry name" value="RESPONSE_REGULATORY"/>
    <property type="match status" value="1"/>
</dbReference>
<dbReference type="InterPro" id="IPR003661">
    <property type="entry name" value="HisK_dim/P_dom"/>
</dbReference>